<dbReference type="AlphaFoldDB" id="A0AAD8P3R3"/>
<evidence type="ECO:0000313" key="3">
    <source>
        <dbReference type="EMBL" id="KAK1430937.1"/>
    </source>
</evidence>
<name>A0AAD8P3R3_TARER</name>
<evidence type="ECO:0000313" key="4">
    <source>
        <dbReference type="Proteomes" id="UP001229421"/>
    </source>
</evidence>
<dbReference type="PROSITE" id="PS50053">
    <property type="entry name" value="UBIQUITIN_2"/>
    <property type="match status" value="1"/>
</dbReference>
<proteinExistence type="predicted"/>
<dbReference type="PANTHER" id="PTHR10562">
    <property type="entry name" value="SMALL UBIQUITIN-RELATED MODIFIER"/>
    <property type="match status" value="1"/>
</dbReference>
<dbReference type="EMBL" id="JAUHHV010000003">
    <property type="protein sequence ID" value="KAK1430937.1"/>
    <property type="molecule type" value="Genomic_DNA"/>
</dbReference>
<gene>
    <name evidence="3" type="ORF">QVD17_14072</name>
</gene>
<organism evidence="3 4">
    <name type="scientific">Tagetes erecta</name>
    <name type="common">African marigold</name>
    <dbReference type="NCBI Taxonomy" id="13708"/>
    <lineage>
        <taxon>Eukaryota</taxon>
        <taxon>Viridiplantae</taxon>
        <taxon>Streptophyta</taxon>
        <taxon>Embryophyta</taxon>
        <taxon>Tracheophyta</taxon>
        <taxon>Spermatophyta</taxon>
        <taxon>Magnoliopsida</taxon>
        <taxon>eudicotyledons</taxon>
        <taxon>Gunneridae</taxon>
        <taxon>Pentapetalae</taxon>
        <taxon>asterids</taxon>
        <taxon>campanulids</taxon>
        <taxon>Asterales</taxon>
        <taxon>Asteraceae</taxon>
        <taxon>Asteroideae</taxon>
        <taxon>Heliantheae alliance</taxon>
        <taxon>Tageteae</taxon>
        <taxon>Tagetes</taxon>
    </lineage>
</organism>
<feature type="coiled-coil region" evidence="1">
    <location>
        <begin position="112"/>
        <end position="146"/>
    </location>
</feature>
<dbReference type="InterPro" id="IPR022617">
    <property type="entry name" value="Rad60/SUMO-like_dom"/>
</dbReference>
<dbReference type="Pfam" id="PF11976">
    <property type="entry name" value="Rad60-SLD"/>
    <property type="match status" value="1"/>
</dbReference>
<dbReference type="Gene3D" id="3.10.20.90">
    <property type="entry name" value="Phosphatidylinositol 3-kinase Catalytic Subunit, Chain A, domain 1"/>
    <property type="match status" value="1"/>
</dbReference>
<protein>
    <recommendedName>
        <fullName evidence="2">Ubiquitin-like domain-containing protein</fullName>
    </recommendedName>
</protein>
<reference evidence="3" key="1">
    <citation type="journal article" date="2023" name="bioRxiv">
        <title>Improved chromosome-level genome assembly for marigold (Tagetes erecta).</title>
        <authorList>
            <person name="Jiang F."/>
            <person name="Yuan L."/>
            <person name="Wang S."/>
            <person name="Wang H."/>
            <person name="Xu D."/>
            <person name="Wang A."/>
            <person name="Fan W."/>
        </authorList>
    </citation>
    <scope>NUCLEOTIDE SEQUENCE</scope>
    <source>
        <strain evidence="3">WSJ</strain>
        <tissue evidence="3">Leaf</tissue>
    </source>
</reference>
<evidence type="ECO:0000256" key="1">
    <source>
        <dbReference type="SAM" id="Coils"/>
    </source>
</evidence>
<accession>A0AAD8P3R3</accession>
<evidence type="ECO:0000259" key="2">
    <source>
        <dbReference type="PROSITE" id="PS50053"/>
    </source>
</evidence>
<keyword evidence="1" id="KW-0175">Coiled coil</keyword>
<dbReference type="SUPFAM" id="SSF54236">
    <property type="entry name" value="Ubiquitin-like"/>
    <property type="match status" value="1"/>
</dbReference>
<feature type="domain" description="Ubiquitin-like" evidence="2">
    <location>
        <begin position="23"/>
        <end position="100"/>
    </location>
</feature>
<keyword evidence="4" id="KW-1185">Reference proteome</keyword>
<dbReference type="Proteomes" id="UP001229421">
    <property type="component" value="Unassembled WGS sequence"/>
</dbReference>
<sequence length="149" mass="17321">MLIQSMSNDLPESMQGVTGDQVARITLKVRDMDGIEVRYRVKRSTPLKKLMIAYCNRQSIVFNATVFLFNGAHVQACQTPDELQMEEGDGMDAIPRRLEELRLYLDQLIAGYLVLKEKLIKLRKDAEELRKELTRLTQKQIRLQKIQRN</sequence>
<comment type="caution">
    <text evidence="3">The sequence shown here is derived from an EMBL/GenBank/DDBJ whole genome shotgun (WGS) entry which is preliminary data.</text>
</comment>
<dbReference type="InterPro" id="IPR029071">
    <property type="entry name" value="Ubiquitin-like_domsf"/>
</dbReference>
<dbReference type="InterPro" id="IPR000626">
    <property type="entry name" value="Ubiquitin-like_dom"/>
</dbReference>